<protein>
    <submittedName>
        <fullName evidence="2">Membrane protein containing DUF340, prokaryotic membrane</fullName>
    </submittedName>
</protein>
<feature type="transmembrane region" description="Helical" evidence="1">
    <location>
        <begin position="143"/>
        <end position="160"/>
    </location>
</feature>
<dbReference type="AlphaFoldDB" id="J9G7S8"/>
<feature type="transmembrane region" description="Helical" evidence="1">
    <location>
        <begin position="30"/>
        <end position="47"/>
    </location>
</feature>
<comment type="caution">
    <text evidence="2">The sequence shown here is derived from an EMBL/GenBank/DDBJ whole genome shotgun (WGS) entry which is preliminary data.</text>
</comment>
<dbReference type="EMBL" id="AMCI01004559">
    <property type="protein sequence ID" value="EJW97837.1"/>
    <property type="molecule type" value="Genomic_DNA"/>
</dbReference>
<evidence type="ECO:0000313" key="2">
    <source>
        <dbReference type="EMBL" id="EJW97837.1"/>
    </source>
</evidence>
<feature type="transmembrane region" description="Helical" evidence="1">
    <location>
        <begin position="181"/>
        <end position="200"/>
    </location>
</feature>
<proteinExistence type="predicted"/>
<dbReference type="GO" id="GO:0015661">
    <property type="term" value="F:L-lysine efflux transmembrane transporter activity"/>
    <property type="evidence" value="ECO:0007669"/>
    <property type="project" value="InterPro"/>
</dbReference>
<keyword evidence="1" id="KW-0472">Membrane</keyword>
<keyword evidence="1" id="KW-0812">Transmembrane</keyword>
<dbReference type="PANTHER" id="PTHR35804">
    <property type="entry name" value="LYSINE EXPORTER LYSO"/>
    <property type="match status" value="1"/>
</dbReference>
<dbReference type="Pfam" id="PF03956">
    <property type="entry name" value="Lys_export"/>
    <property type="match status" value="1"/>
</dbReference>
<feature type="transmembrane region" description="Helical" evidence="1">
    <location>
        <begin position="118"/>
        <end position="137"/>
    </location>
</feature>
<dbReference type="GO" id="GO:0005886">
    <property type="term" value="C:plasma membrane"/>
    <property type="evidence" value="ECO:0007669"/>
    <property type="project" value="TreeGrafter"/>
</dbReference>
<accession>J9G7S8</accession>
<gene>
    <name evidence="2" type="ORF">EVA_14054</name>
</gene>
<organism evidence="2">
    <name type="scientific">gut metagenome</name>
    <dbReference type="NCBI Taxonomy" id="749906"/>
    <lineage>
        <taxon>unclassified sequences</taxon>
        <taxon>metagenomes</taxon>
        <taxon>organismal metagenomes</taxon>
    </lineage>
</organism>
<evidence type="ECO:0000256" key="1">
    <source>
        <dbReference type="SAM" id="Phobius"/>
    </source>
</evidence>
<reference evidence="2" key="1">
    <citation type="journal article" date="2012" name="PLoS ONE">
        <title>Gene sets for utilization of primary and secondary nutrition supplies in the distal gut of endangered iberian lynx.</title>
        <authorList>
            <person name="Alcaide M."/>
            <person name="Messina E."/>
            <person name="Richter M."/>
            <person name="Bargiela R."/>
            <person name="Peplies J."/>
            <person name="Huws S.A."/>
            <person name="Newbold C.J."/>
            <person name="Golyshin P.N."/>
            <person name="Simon M.A."/>
            <person name="Lopez G."/>
            <person name="Yakimov M.M."/>
            <person name="Ferrer M."/>
        </authorList>
    </citation>
    <scope>NUCLEOTIDE SEQUENCE</scope>
</reference>
<dbReference type="InterPro" id="IPR005642">
    <property type="entry name" value="LysO"/>
</dbReference>
<keyword evidence="1" id="KW-1133">Transmembrane helix</keyword>
<sequence>MLNVLLALWGSALLGWLCRKWPQTWLGDLLTLTVWMMLLLIGIEVGSNEMLMQSLGKLGLESAVATLLASVSCCIGAWWFWKYVCKGEQLPREKVTDVAGPKGWRRWWAIFRRLQDSLIILLCFILGCFLGTLGVYAYLPADAAFYCLCLLLACVGFSIGQSRDLVKSMKGMKKKMLFLPLVTMVFTWVGMLIASCIYSDRSWTEWLAVGSGFGYYSLSSILITEVKGAELGTIALLYNVIREILAIVLVPLWVRYFGPLAPISVGGATSADSTLPAISRGCGEKFVPVSVFHGIAVDFSVPFLVPFFCAW</sequence>
<name>J9G7S8_9ZZZZ</name>
<dbReference type="PANTHER" id="PTHR35804:SF1">
    <property type="entry name" value="LYSINE EXPORTER LYSO"/>
    <property type="match status" value="1"/>
</dbReference>